<gene>
    <name evidence="1" type="ORF">LTS18_007262</name>
</gene>
<evidence type="ECO:0000313" key="1">
    <source>
        <dbReference type="EMBL" id="KAK3060990.1"/>
    </source>
</evidence>
<sequence length="347" mass="38868">MSRTAIHVLPDFTPSSNPDLHALLNTFRTHHLIPSALSRHQQQLIYRTKYAAQLALDPIFATLPNGEEVRLQHIDARKECPSKWSVIRDGIALARTEADWRNLMGVLEGMKDVGAGLREGWCEKWTNAAFRAGYPDVALLALRRVETTGLSLRMARVLYATFLGIRGSAQDEQGRWGDAERVGRAARRAEVVAEMMEHPGHCGRRHAGIEDPRASPFVIGTVAEMVALRARLAGDADGKEREKVRVYAGRLVASLEANRAQLDDTSLYECDAAWDTERYRQQWLPVWHALDECQKLLGDQGMPNAAFAKTAKEQITRNLEAAEAYITEMDVDPESFVGPKTPEWMAR</sequence>
<name>A0ACC3D2T1_9PEZI</name>
<comment type="caution">
    <text evidence="1">The sequence shown here is derived from an EMBL/GenBank/DDBJ whole genome shotgun (WGS) entry which is preliminary data.</text>
</comment>
<accession>A0ACC3D2T1</accession>
<evidence type="ECO:0000313" key="2">
    <source>
        <dbReference type="Proteomes" id="UP001186974"/>
    </source>
</evidence>
<organism evidence="1 2">
    <name type="scientific">Coniosporium uncinatum</name>
    <dbReference type="NCBI Taxonomy" id="93489"/>
    <lineage>
        <taxon>Eukaryota</taxon>
        <taxon>Fungi</taxon>
        <taxon>Dikarya</taxon>
        <taxon>Ascomycota</taxon>
        <taxon>Pezizomycotina</taxon>
        <taxon>Dothideomycetes</taxon>
        <taxon>Dothideomycetes incertae sedis</taxon>
        <taxon>Coniosporium</taxon>
    </lineage>
</organism>
<protein>
    <submittedName>
        <fullName evidence="1">Uncharacterized protein</fullName>
    </submittedName>
</protein>
<dbReference type="Proteomes" id="UP001186974">
    <property type="component" value="Unassembled WGS sequence"/>
</dbReference>
<proteinExistence type="predicted"/>
<reference evidence="1" key="1">
    <citation type="submission" date="2024-09" db="EMBL/GenBank/DDBJ databases">
        <title>Black Yeasts Isolated from many extreme environments.</title>
        <authorList>
            <person name="Coleine C."/>
            <person name="Stajich J.E."/>
            <person name="Selbmann L."/>
        </authorList>
    </citation>
    <scope>NUCLEOTIDE SEQUENCE</scope>
    <source>
        <strain evidence="1">CCFEE 5737</strain>
    </source>
</reference>
<dbReference type="EMBL" id="JAWDJW010008147">
    <property type="protein sequence ID" value="KAK3060990.1"/>
    <property type="molecule type" value="Genomic_DNA"/>
</dbReference>
<keyword evidence="2" id="KW-1185">Reference proteome</keyword>